<dbReference type="AlphaFoldDB" id="A0A811VJR1"/>
<feature type="signal peptide" evidence="1">
    <location>
        <begin position="1"/>
        <end position="19"/>
    </location>
</feature>
<sequence length="70" mass="7570">MRVCSLICFLSGVVDDVCACGGDGLLDCPVIPVKPPRAAKRLNLKRNINNQQLLPPPTLLVTTAHVQGRY</sequence>
<proteinExistence type="predicted"/>
<name>A0A811VJR1_CERCA</name>
<evidence type="ECO:0000313" key="3">
    <source>
        <dbReference type="Proteomes" id="UP000606786"/>
    </source>
</evidence>
<protein>
    <submittedName>
        <fullName evidence="2">(Mediterranean fruit fly) hypothetical protein</fullName>
    </submittedName>
</protein>
<organism evidence="2 3">
    <name type="scientific">Ceratitis capitata</name>
    <name type="common">Mediterranean fruit fly</name>
    <name type="synonym">Tephritis capitata</name>
    <dbReference type="NCBI Taxonomy" id="7213"/>
    <lineage>
        <taxon>Eukaryota</taxon>
        <taxon>Metazoa</taxon>
        <taxon>Ecdysozoa</taxon>
        <taxon>Arthropoda</taxon>
        <taxon>Hexapoda</taxon>
        <taxon>Insecta</taxon>
        <taxon>Pterygota</taxon>
        <taxon>Neoptera</taxon>
        <taxon>Endopterygota</taxon>
        <taxon>Diptera</taxon>
        <taxon>Brachycera</taxon>
        <taxon>Muscomorpha</taxon>
        <taxon>Tephritoidea</taxon>
        <taxon>Tephritidae</taxon>
        <taxon>Ceratitis</taxon>
        <taxon>Ceratitis</taxon>
    </lineage>
</organism>
<comment type="caution">
    <text evidence="2">The sequence shown here is derived from an EMBL/GenBank/DDBJ whole genome shotgun (WGS) entry which is preliminary data.</text>
</comment>
<keyword evidence="3" id="KW-1185">Reference proteome</keyword>
<dbReference type="Proteomes" id="UP000606786">
    <property type="component" value="Unassembled WGS sequence"/>
</dbReference>
<gene>
    <name evidence="2" type="ORF">CCAP1982_LOCUS23172</name>
</gene>
<reference evidence="2" key="1">
    <citation type="submission" date="2020-11" db="EMBL/GenBank/DDBJ databases">
        <authorList>
            <person name="Whitehead M."/>
        </authorList>
    </citation>
    <scope>NUCLEOTIDE SEQUENCE</scope>
    <source>
        <strain evidence="2">EGII</strain>
    </source>
</reference>
<keyword evidence="1" id="KW-0732">Signal</keyword>
<accession>A0A811VJR1</accession>
<evidence type="ECO:0000256" key="1">
    <source>
        <dbReference type="SAM" id="SignalP"/>
    </source>
</evidence>
<evidence type="ECO:0000313" key="2">
    <source>
        <dbReference type="EMBL" id="CAD7015224.1"/>
    </source>
</evidence>
<feature type="chain" id="PRO_5032757691" evidence="1">
    <location>
        <begin position="20"/>
        <end position="70"/>
    </location>
</feature>
<dbReference type="EMBL" id="CAJHJT010000056">
    <property type="protein sequence ID" value="CAD7015224.1"/>
    <property type="molecule type" value="Genomic_DNA"/>
</dbReference>